<evidence type="ECO:0000313" key="2">
    <source>
        <dbReference type="EMBL" id="TWJ27007.1"/>
    </source>
</evidence>
<organism evidence="2 3">
    <name type="scientific">Micromonospora sagamiensis</name>
    <dbReference type="NCBI Taxonomy" id="47875"/>
    <lineage>
        <taxon>Bacteria</taxon>
        <taxon>Bacillati</taxon>
        <taxon>Actinomycetota</taxon>
        <taxon>Actinomycetes</taxon>
        <taxon>Micromonosporales</taxon>
        <taxon>Micromonosporaceae</taxon>
        <taxon>Micromonospora</taxon>
    </lineage>
</organism>
<dbReference type="EMBL" id="VLLP01000001">
    <property type="protein sequence ID" value="TWJ27007.1"/>
    <property type="molecule type" value="Genomic_DNA"/>
</dbReference>
<feature type="compositionally biased region" description="Low complexity" evidence="1">
    <location>
        <begin position="222"/>
        <end position="240"/>
    </location>
</feature>
<comment type="caution">
    <text evidence="2">The sequence shown here is derived from an EMBL/GenBank/DDBJ whole genome shotgun (WGS) entry which is preliminary data.</text>
</comment>
<gene>
    <name evidence="2" type="ORF">JD81_00489</name>
</gene>
<protein>
    <submittedName>
        <fullName evidence="2">Uncharacterized protein</fullName>
    </submittedName>
</protein>
<feature type="region of interest" description="Disordered" evidence="1">
    <location>
        <begin position="515"/>
        <end position="544"/>
    </location>
</feature>
<feature type="region of interest" description="Disordered" evidence="1">
    <location>
        <begin position="1"/>
        <end position="355"/>
    </location>
</feature>
<feature type="compositionally biased region" description="Basic residues" evidence="1">
    <location>
        <begin position="1"/>
        <end position="23"/>
    </location>
</feature>
<name>A0A562WAL7_9ACTN</name>
<keyword evidence="3" id="KW-1185">Reference proteome</keyword>
<evidence type="ECO:0000256" key="1">
    <source>
        <dbReference type="SAM" id="MobiDB-lite"/>
    </source>
</evidence>
<sequence>MGWGRRARHRSWRMPRGDRHRRGPGGDRAAGPTGDGRPRPPRAGAGRAGRCGSRDGRRTAPSGRSGRARAGRWTAPAGRWTARTPGARAPTRSGPPAGTAGVVPPPARRSVVRRTGTAHRRPVRTAVRHRPRRTGTACPPRPTRHARPRPRPWVSGRARSGPPDRSWAPSTALPDRRSTASRGRRSRSTVFGWGRGGDVTRAPGPRTVGAPKPVARPRGAVPPGATGRSARPPRGAARRGNAGRRLPRGTTAAPSHPRPSSGAPGRWARSRAGARRRLRRRTVTDQPARARPDTDRPARPRSERRAGRRPGSDRQGDPPETAAEAVRRTRRATGPGHRCRADPLGPALRGRGGGLVRGVPRRAALRGEHRVPAGGVAQRLRVHRRVRRRPTGLHHGIPAGRVADGGVVRGHHRLPAGRMAEGGGLPPRLAGLLPCGRGPLRRDGEPTVVGITRLPGQAGRRADRHLSRAGGLVAVGVTVEPPAVDPARQFTQLVDTGQRGGQVAVLRRRRGPAVARVGGTPLGTGRFPPGPAVGGTGPAGARRRPCAGRVSQVILLTRPIAVLSRGGGTGLPCFIHRALLGRPR</sequence>
<reference evidence="2 3" key="1">
    <citation type="submission" date="2019-07" db="EMBL/GenBank/DDBJ databases">
        <title>R&amp;d 2014.</title>
        <authorList>
            <person name="Klenk H.-P."/>
        </authorList>
    </citation>
    <scope>NUCLEOTIDE SEQUENCE [LARGE SCALE GENOMIC DNA]</scope>
    <source>
        <strain evidence="2 3">DSM 43912</strain>
    </source>
</reference>
<dbReference type="AlphaFoldDB" id="A0A562WAL7"/>
<feature type="compositionally biased region" description="Basic and acidic residues" evidence="1">
    <location>
        <begin position="288"/>
        <end position="317"/>
    </location>
</feature>
<dbReference type="Proteomes" id="UP000319728">
    <property type="component" value="Unassembled WGS sequence"/>
</dbReference>
<accession>A0A562WAL7</accession>
<feature type="compositionally biased region" description="Basic residues" evidence="1">
    <location>
        <begin position="268"/>
        <end position="281"/>
    </location>
</feature>
<proteinExistence type="predicted"/>
<evidence type="ECO:0000313" key="3">
    <source>
        <dbReference type="Proteomes" id="UP000319728"/>
    </source>
</evidence>
<feature type="compositionally biased region" description="Basic residues" evidence="1">
    <location>
        <begin position="110"/>
        <end position="133"/>
    </location>
</feature>
<feature type="compositionally biased region" description="Low complexity" evidence="1">
    <location>
        <begin position="42"/>
        <end position="51"/>
    </location>
</feature>